<protein>
    <submittedName>
        <fullName evidence="3">2-(1,2-epoxy-1,2-dihydrophenyl)acetyl-CoA isomerase</fullName>
        <ecNumber evidence="3">5.3.3.18</ecNumber>
    </submittedName>
</protein>
<evidence type="ECO:0000256" key="2">
    <source>
        <dbReference type="RuleBase" id="RU003707"/>
    </source>
</evidence>
<dbReference type="InterPro" id="IPR029045">
    <property type="entry name" value="ClpP/crotonase-like_dom_sf"/>
</dbReference>
<dbReference type="InterPro" id="IPR014748">
    <property type="entry name" value="Enoyl-CoA_hydra_C"/>
</dbReference>
<dbReference type="CDD" id="cd06558">
    <property type="entry name" value="crotonase-like"/>
    <property type="match status" value="1"/>
</dbReference>
<dbReference type="SUPFAM" id="SSF52096">
    <property type="entry name" value="ClpP/crotonase"/>
    <property type="match status" value="1"/>
</dbReference>
<keyword evidence="3" id="KW-0413">Isomerase</keyword>
<comment type="caution">
    <text evidence="3">The sequence shown here is derived from an EMBL/GenBank/DDBJ whole genome shotgun (WGS) entry which is preliminary data.</text>
</comment>
<accession>A0A853B5B4</accession>
<dbReference type="GO" id="GO:0016853">
    <property type="term" value="F:isomerase activity"/>
    <property type="evidence" value="ECO:0007669"/>
    <property type="project" value="UniProtKB-KW"/>
</dbReference>
<evidence type="ECO:0000313" key="3">
    <source>
        <dbReference type="EMBL" id="NYI90190.1"/>
    </source>
</evidence>
<reference evidence="3 4" key="1">
    <citation type="submission" date="2020-07" db="EMBL/GenBank/DDBJ databases">
        <title>Sequencing the genomes of 1000 actinobacteria strains.</title>
        <authorList>
            <person name="Klenk H.-P."/>
        </authorList>
    </citation>
    <scope>NUCLEOTIDE SEQUENCE [LARGE SCALE GENOMIC DNA]</scope>
    <source>
        <strain evidence="3 4">DSM 104006</strain>
    </source>
</reference>
<dbReference type="Pfam" id="PF00378">
    <property type="entry name" value="ECH_1"/>
    <property type="match status" value="1"/>
</dbReference>
<dbReference type="RefSeq" id="WP_179774230.1">
    <property type="nucleotide sequence ID" value="NZ_JACCFK010000001.1"/>
</dbReference>
<dbReference type="Gene3D" id="3.90.226.10">
    <property type="entry name" value="2-enoyl-CoA Hydratase, Chain A, domain 1"/>
    <property type="match status" value="1"/>
</dbReference>
<proteinExistence type="inferred from homology"/>
<comment type="similarity">
    <text evidence="1 2">Belongs to the enoyl-CoA hydratase/isomerase family.</text>
</comment>
<dbReference type="Gene3D" id="1.10.12.10">
    <property type="entry name" value="Lyase 2-enoyl-coa Hydratase, Chain A, domain 2"/>
    <property type="match status" value="1"/>
</dbReference>
<dbReference type="PANTHER" id="PTHR43459:SF1">
    <property type="entry name" value="EG:BACN32G11.4 PROTEIN"/>
    <property type="match status" value="1"/>
</dbReference>
<dbReference type="Proteomes" id="UP000549616">
    <property type="component" value="Unassembled WGS sequence"/>
</dbReference>
<evidence type="ECO:0000313" key="4">
    <source>
        <dbReference type="Proteomes" id="UP000549616"/>
    </source>
</evidence>
<dbReference type="EMBL" id="JACCFK010000001">
    <property type="protein sequence ID" value="NYI90190.1"/>
    <property type="molecule type" value="Genomic_DNA"/>
</dbReference>
<dbReference type="PROSITE" id="PS00166">
    <property type="entry name" value="ENOYL_COA_HYDRATASE"/>
    <property type="match status" value="1"/>
</dbReference>
<name>A0A853B5B4_9PSEU</name>
<keyword evidence="4" id="KW-1185">Reference proteome</keyword>
<organism evidence="3 4">
    <name type="scientific">Amycolatopsis endophytica</name>
    <dbReference type="NCBI Taxonomy" id="860233"/>
    <lineage>
        <taxon>Bacteria</taxon>
        <taxon>Bacillati</taxon>
        <taxon>Actinomycetota</taxon>
        <taxon>Actinomycetes</taxon>
        <taxon>Pseudonocardiales</taxon>
        <taxon>Pseudonocardiaceae</taxon>
        <taxon>Amycolatopsis</taxon>
    </lineage>
</organism>
<dbReference type="InterPro" id="IPR001753">
    <property type="entry name" value="Enoyl-CoA_hydra/iso"/>
</dbReference>
<sequence>MADESTSDVVSVSHDSAVATVTLTRPALTAASKAALRDALIEVARDNAVRAVVLTGTGKAFCVGQDLAEHAEALRADASTAFATIDEHYNPIVMALSTMPKPVVAAINGTCVGAGLGFALACDLRVTADTAKFGTAFTGIGLTCDSGLSASLARAVGAARASELVLLGEPFTAAQAAEWGIAGRVMPAAEVASTAAELAARLASGPTRAYAEAKLALAASWGAPLPEVLRIEGEAQKRLGLTADHRGAVDSFLTKSEPAFDGS</sequence>
<dbReference type="PANTHER" id="PTHR43459">
    <property type="entry name" value="ENOYL-COA HYDRATASE"/>
    <property type="match status" value="1"/>
</dbReference>
<dbReference type="EC" id="5.3.3.18" evidence="3"/>
<evidence type="ECO:0000256" key="1">
    <source>
        <dbReference type="ARBA" id="ARBA00005254"/>
    </source>
</evidence>
<dbReference type="InterPro" id="IPR018376">
    <property type="entry name" value="Enoyl-CoA_hyd/isom_CS"/>
</dbReference>
<gene>
    <name evidence="3" type="ORF">HNR02_003513</name>
</gene>
<dbReference type="AlphaFoldDB" id="A0A853B5B4"/>